<dbReference type="Gene3D" id="2.130.10.10">
    <property type="entry name" value="YVTN repeat-like/Quinoprotein amine dehydrogenase"/>
    <property type="match status" value="1"/>
</dbReference>
<gene>
    <name evidence="2" type="ORF">HHU12_08645</name>
</gene>
<dbReference type="InterPro" id="IPR015943">
    <property type="entry name" value="WD40/YVTN_repeat-like_dom_sf"/>
</dbReference>
<accession>A0A7X9RT42</accession>
<dbReference type="EMBL" id="JABANE010000018">
    <property type="protein sequence ID" value="NME68025.1"/>
    <property type="molecule type" value="Genomic_DNA"/>
</dbReference>
<dbReference type="RefSeq" id="WP_169656340.1">
    <property type="nucleotide sequence ID" value="NZ_JABANE010000018.1"/>
</dbReference>
<sequence>MKTQYLKYLLPLFIFWSCTTTIDEDAPAISSDQDQTSNSTLADVTVPEGFDYSTDRDLHIKVTSPNYPRKSMLRLYYIDNKDQKVEIQNAVSTDQGAFETHVTVPSYVEKLYMTKNAVGLIWEQEVNVISNFLSFTFDENATLIDAFAYDQFSSNGRTKNSCEDYLVAINGKGKAFTIHQENDYTITEYPDIYEKSYAMAYDQENDVMYYDVKGNLYSHTLSTGVSVLIDTMRTTDNNLNNGYPRMTMKDGKLYIGTKGAYAILDPSTGAVLKNISVQNLPDNKNAGGDLVFDSNGELYQACSGGLYHLAMNADTTVYTATRISADNFPYYLTGVAIDRFDNIYVSTNGKNSKIIRMDKKDGSYAIVKRYDRNINDLAAFICSEDDFVNDDADGDGISDGFDEYPNDSTMAFNNYYPGRNGFGTYAFEDLYPNEGDYDFNDVIVHYRHNYITNARNEVVKMESKYIAKSVKAAFNSGFGIALPFHIDSLASVTGSILNTNLVSLNAKGTETGVSDEHPVVIVFDNQNSIVTNNGDIKYSDVISMEMSFTAPISVQTLGFADFNPFIFANVRDREIHLPGGEPTIKFNTAYRTAGDDAGDFKTTSGHPWGLSITHKFHPPKENIDITRAYNNFVRFVTSNGLSFRNWYTDDEGNRNTDKMYLDLEAVED</sequence>
<protein>
    <submittedName>
        <fullName evidence="2">LruC domain-containing protein</fullName>
    </submittedName>
</protein>
<dbReference type="NCBIfam" id="TIGR04456">
    <property type="entry name" value="LruC_dom"/>
    <property type="match status" value="1"/>
</dbReference>
<comment type="caution">
    <text evidence="2">The sequence shown here is derived from an EMBL/GenBank/DDBJ whole genome shotgun (WGS) entry which is preliminary data.</text>
</comment>
<name>A0A7X9RT42_9BACT</name>
<evidence type="ECO:0000313" key="3">
    <source>
        <dbReference type="Proteomes" id="UP000576082"/>
    </source>
</evidence>
<dbReference type="InterPro" id="IPR031025">
    <property type="entry name" value="LruC_dom"/>
</dbReference>
<proteinExistence type="predicted"/>
<dbReference type="SUPFAM" id="SSF63829">
    <property type="entry name" value="Calcium-dependent phosphotriesterase"/>
    <property type="match status" value="1"/>
</dbReference>
<keyword evidence="3" id="KW-1185">Reference proteome</keyword>
<dbReference type="AlphaFoldDB" id="A0A7X9RT42"/>
<dbReference type="Proteomes" id="UP000576082">
    <property type="component" value="Unassembled WGS sequence"/>
</dbReference>
<evidence type="ECO:0000259" key="1">
    <source>
        <dbReference type="Pfam" id="PF16130"/>
    </source>
</evidence>
<dbReference type="InterPro" id="IPR032295">
    <property type="entry name" value="DUF4842"/>
</dbReference>
<reference evidence="2 3" key="1">
    <citation type="submission" date="2020-04" db="EMBL/GenBank/DDBJ databases">
        <title>Flammeovirga sp. SR4, a novel species isolated from seawater.</title>
        <authorList>
            <person name="Wang X."/>
        </authorList>
    </citation>
    <scope>NUCLEOTIDE SEQUENCE [LARGE SCALE GENOMIC DNA]</scope>
    <source>
        <strain evidence="2 3">ATCC 23126</strain>
    </source>
</reference>
<dbReference type="Pfam" id="PF16130">
    <property type="entry name" value="DUF4842"/>
    <property type="match status" value="1"/>
</dbReference>
<feature type="domain" description="DUF4842" evidence="1">
    <location>
        <begin position="456"/>
        <end position="647"/>
    </location>
</feature>
<evidence type="ECO:0000313" key="2">
    <source>
        <dbReference type="EMBL" id="NME68025.1"/>
    </source>
</evidence>
<organism evidence="2 3">
    <name type="scientific">Flammeovirga aprica JL-4</name>
    <dbReference type="NCBI Taxonomy" id="694437"/>
    <lineage>
        <taxon>Bacteria</taxon>
        <taxon>Pseudomonadati</taxon>
        <taxon>Bacteroidota</taxon>
        <taxon>Cytophagia</taxon>
        <taxon>Cytophagales</taxon>
        <taxon>Flammeovirgaceae</taxon>
        <taxon>Flammeovirga</taxon>
    </lineage>
</organism>